<evidence type="ECO:0000256" key="1">
    <source>
        <dbReference type="SAM" id="MobiDB-lite"/>
    </source>
</evidence>
<feature type="region of interest" description="Disordered" evidence="1">
    <location>
        <begin position="108"/>
        <end position="133"/>
    </location>
</feature>
<organism evidence="2 3">
    <name type="scientific">Tautonia plasticadhaerens</name>
    <dbReference type="NCBI Taxonomy" id="2527974"/>
    <lineage>
        <taxon>Bacteria</taxon>
        <taxon>Pseudomonadati</taxon>
        <taxon>Planctomycetota</taxon>
        <taxon>Planctomycetia</taxon>
        <taxon>Isosphaerales</taxon>
        <taxon>Isosphaeraceae</taxon>
        <taxon>Tautonia</taxon>
    </lineage>
</organism>
<dbReference type="EMBL" id="CP036426">
    <property type="protein sequence ID" value="QDV36828.1"/>
    <property type="molecule type" value="Genomic_DNA"/>
</dbReference>
<reference evidence="2 3" key="1">
    <citation type="submission" date="2019-02" db="EMBL/GenBank/DDBJ databases">
        <title>Deep-cultivation of Planctomycetes and their phenomic and genomic characterization uncovers novel biology.</title>
        <authorList>
            <person name="Wiegand S."/>
            <person name="Jogler M."/>
            <person name="Boedeker C."/>
            <person name="Pinto D."/>
            <person name="Vollmers J."/>
            <person name="Rivas-Marin E."/>
            <person name="Kohn T."/>
            <person name="Peeters S.H."/>
            <person name="Heuer A."/>
            <person name="Rast P."/>
            <person name="Oberbeckmann S."/>
            <person name="Bunk B."/>
            <person name="Jeske O."/>
            <person name="Meyerdierks A."/>
            <person name="Storesund J.E."/>
            <person name="Kallscheuer N."/>
            <person name="Luecker S."/>
            <person name="Lage O.M."/>
            <person name="Pohl T."/>
            <person name="Merkel B.J."/>
            <person name="Hornburger P."/>
            <person name="Mueller R.-W."/>
            <person name="Bruemmer F."/>
            <person name="Labrenz M."/>
            <person name="Spormann A.M."/>
            <person name="Op den Camp H."/>
            <person name="Overmann J."/>
            <person name="Amann R."/>
            <person name="Jetten M.S.M."/>
            <person name="Mascher T."/>
            <person name="Medema M.H."/>
            <person name="Devos D.P."/>
            <person name="Kaster A.-K."/>
            <person name="Ovreas L."/>
            <person name="Rohde M."/>
            <person name="Galperin M.Y."/>
            <person name="Jogler C."/>
        </authorList>
    </citation>
    <scope>NUCLEOTIDE SEQUENCE [LARGE SCALE GENOMIC DNA]</scope>
    <source>
        <strain evidence="2 3">ElP</strain>
    </source>
</reference>
<accession>A0A518H7I2</accession>
<name>A0A518H7I2_9BACT</name>
<evidence type="ECO:0000313" key="3">
    <source>
        <dbReference type="Proteomes" id="UP000317835"/>
    </source>
</evidence>
<sequence>METVSLVLPDDHPLVQLGFRGKLRLVHGVQVRVAGVSRRPRHRRRLPPTKRRALVLMAFGFGPVELAERLDLCLERAEALHEELTRKLGLDRIARQVRSAILAGMVTPIGPQPPEIPNRQHPSSDLSRPTGEGASMIDEDLVRVFFPDALAASRGDRGWQIVLNSAARPRTIGEGTTEREAWADASLHLWEDEWFRPILVQLRTMWSEQPGQA</sequence>
<proteinExistence type="predicted"/>
<keyword evidence="3" id="KW-1185">Reference proteome</keyword>
<gene>
    <name evidence="2" type="ORF">ElP_47570</name>
</gene>
<dbReference type="AlphaFoldDB" id="A0A518H7I2"/>
<dbReference type="KEGG" id="tpla:ElP_47570"/>
<evidence type="ECO:0000313" key="2">
    <source>
        <dbReference type="EMBL" id="QDV36828.1"/>
    </source>
</evidence>
<dbReference type="OrthoDB" id="9804511at2"/>
<protein>
    <submittedName>
        <fullName evidence="2">Uncharacterized protein</fullName>
    </submittedName>
</protein>
<dbReference type="Proteomes" id="UP000317835">
    <property type="component" value="Chromosome"/>
</dbReference>
<dbReference type="RefSeq" id="WP_145273732.1">
    <property type="nucleotide sequence ID" value="NZ_CP036426.1"/>
</dbReference>